<evidence type="ECO:0000256" key="9">
    <source>
        <dbReference type="ARBA" id="ARBA00022989"/>
    </source>
</evidence>
<evidence type="ECO:0000256" key="6">
    <source>
        <dbReference type="ARBA" id="ARBA00022692"/>
    </source>
</evidence>
<dbReference type="Gene3D" id="1.20.120.160">
    <property type="entry name" value="HPT domain"/>
    <property type="match status" value="1"/>
</dbReference>
<dbReference type="Proteomes" id="UP000254938">
    <property type="component" value="Unassembled WGS sequence"/>
</dbReference>
<organism evidence="18 19">
    <name type="scientific">Klebsiella pneumoniae</name>
    <dbReference type="NCBI Taxonomy" id="573"/>
    <lineage>
        <taxon>Bacteria</taxon>
        <taxon>Pseudomonadati</taxon>
        <taxon>Pseudomonadota</taxon>
        <taxon>Gammaproteobacteria</taxon>
        <taxon>Enterobacterales</taxon>
        <taxon>Enterobacteriaceae</taxon>
        <taxon>Klebsiella/Raoultella group</taxon>
        <taxon>Klebsiella</taxon>
        <taxon>Klebsiella pneumoniae complex</taxon>
    </lineage>
</organism>
<protein>
    <recommendedName>
        <fullName evidence="3">histidine kinase</fullName>
        <ecNumber evidence="3">2.7.13.3</ecNumber>
    </recommendedName>
</protein>
<feature type="domain" description="Response regulatory" evidence="16">
    <location>
        <begin position="278"/>
        <end position="392"/>
    </location>
</feature>
<dbReference type="CDD" id="cd17546">
    <property type="entry name" value="REC_hyHK_CKI1_RcsC-like"/>
    <property type="match status" value="1"/>
</dbReference>
<evidence type="ECO:0000259" key="17">
    <source>
        <dbReference type="PROSITE" id="PS50894"/>
    </source>
</evidence>
<dbReference type="SUPFAM" id="SSF47384">
    <property type="entry name" value="Homodimeric domain of signal transducing histidine kinase"/>
    <property type="match status" value="1"/>
</dbReference>
<dbReference type="SUPFAM" id="SSF47226">
    <property type="entry name" value="Histidine-containing phosphotransfer domain, HPT domain"/>
    <property type="match status" value="1"/>
</dbReference>
<feature type="modified residue" description="Phosphohistidine" evidence="12">
    <location>
        <position position="455"/>
    </location>
</feature>
<keyword evidence="8" id="KW-0067">ATP-binding</keyword>
<dbReference type="Gene3D" id="3.40.50.2300">
    <property type="match status" value="1"/>
</dbReference>
<dbReference type="CDD" id="cd00082">
    <property type="entry name" value="HisKA"/>
    <property type="match status" value="1"/>
</dbReference>
<evidence type="ECO:0000259" key="16">
    <source>
        <dbReference type="PROSITE" id="PS50110"/>
    </source>
</evidence>
<evidence type="ECO:0000313" key="18">
    <source>
        <dbReference type="EMBL" id="STS85040.1"/>
    </source>
</evidence>
<dbReference type="Gene3D" id="1.10.287.130">
    <property type="match status" value="1"/>
</dbReference>
<feature type="domain" description="HPt" evidence="17">
    <location>
        <begin position="416"/>
        <end position="506"/>
    </location>
</feature>
<dbReference type="PROSITE" id="PS50894">
    <property type="entry name" value="HPT"/>
    <property type="match status" value="1"/>
</dbReference>
<dbReference type="GO" id="GO:0000155">
    <property type="term" value="F:phosphorelay sensor kinase activity"/>
    <property type="evidence" value="ECO:0007669"/>
    <property type="project" value="InterPro"/>
</dbReference>
<keyword evidence="10" id="KW-0902">Two-component regulatory system</keyword>
<evidence type="ECO:0000256" key="3">
    <source>
        <dbReference type="ARBA" id="ARBA00012438"/>
    </source>
</evidence>
<evidence type="ECO:0000256" key="8">
    <source>
        <dbReference type="ARBA" id="ARBA00022840"/>
    </source>
</evidence>
<feature type="transmembrane region" description="Helical" evidence="15">
    <location>
        <begin position="33"/>
        <end position="52"/>
    </location>
</feature>
<evidence type="ECO:0000256" key="2">
    <source>
        <dbReference type="ARBA" id="ARBA00004651"/>
    </source>
</evidence>
<dbReference type="Pfam" id="PF01627">
    <property type="entry name" value="Hpt"/>
    <property type="match status" value="1"/>
</dbReference>
<reference evidence="18 19" key="1">
    <citation type="submission" date="2018-06" db="EMBL/GenBank/DDBJ databases">
        <authorList>
            <consortium name="Pathogen Informatics"/>
            <person name="Doyle S."/>
        </authorList>
    </citation>
    <scope>NUCLEOTIDE SEQUENCE [LARGE SCALE GENOMIC DNA]</scope>
    <source>
        <strain evidence="18 19">NCTC9140</strain>
    </source>
</reference>
<name>A0A377U414_KLEPN</name>
<dbReference type="GO" id="GO:0005524">
    <property type="term" value="F:ATP binding"/>
    <property type="evidence" value="ECO:0007669"/>
    <property type="project" value="UniProtKB-KW"/>
</dbReference>
<keyword evidence="9 15" id="KW-1133">Transmembrane helix</keyword>
<evidence type="ECO:0000256" key="7">
    <source>
        <dbReference type="ARBA" id="ARBA00022741"/>
    </source>
</evidence>
<evidence type="ECO:0000256" key="10">
    <source>
        <dbReference type="ARBA" id="ARBA00023012"/>
    </source>
</evidence>
<evidence type="ECO:0000256" key="12">
    <source>
        <dbReference type="PROSITE-ProRule" id="PRU00110"/>
    </source>
</evidence>
<sequence>MISPPTERLNPTGKWTNMPEVTIDTWSFYSRPFYWFAGLATLLILSGLLWGAHWLRSERKRKAVQAALEHQLSFHQTLFNAMPIPVYVITLKGELDSYNNAFSAFFPEHLREAMHFSLFDRRHPLAHIFPAIQHEVQLGLTPDIIITHPLALHNGIEERTILHWMVLCRLPTTLTPVLMCGWQDITESRQLVEKLQNEKEQVKDASQESSASLPCSSHDVRTSVSAILGFLELIFTRRQTAEEDQQCLKLAYATAQSLLGLNVDTLPGNVKAVPQAIRILIAEDLPANRQLLRRQLDTLGYAADEAKDGAEALKLIQQQRYDLLITDLNMPVMDGITLTCRVREYDTRMVIWGLTANLVAGEKERCLASGMNLCLFKPLDLSQLATALCEINIPQPGSSLDEFLNMKIFTALTLGDKKLMRQMLEQSRVENEKDIAAARAAISGQDWRLAQYHLHRINGTAQILGATAIHATAEQLENALAAGEPEAVLPQGIDELTQQLQALSAAIIFFSSQADYH</sequence>
<keyword evidence="6 15" id="KW-0812">Transmembrane</keyword>
<dbReference type="InterPro" id="IPR001789">
    <property type="entry name" value="Sig_transdc_resp-reg_receiver"/>
</dbReference>
<keyword evidence="7" id="KW-0547">Nucleotide-binding</keyword>
<dbReference type="PROSITE" id="PS50110">
    <property type="entry name" value="RESPONSE_REGULATORY"/>
    <property type="match status" value="1"/>
</dbReference>
<dbReference type="InterPro" id="IPR036641">
    <property type="entry name" value="HPT_dom_sf"/>
</dbReference>
<keyword evidence="14" id="KW-0175">Coiled coil</keyword>
<dbReference type="Pfam" id="PF00072">
    <property type="entry name" value="Response_reg"/>
    <property type="match status" value="1"/>
</dbReference>
<dbReference type="InterPro" id="IPR011006">
    <property type="entry name" value="CheY-like_superfamily"/>
</dbReference>
<keyword evidence="5 13" id="KW-0597">Phosphoprotein</keyword>
<feature type="modified residue" description="4-aspartylphosphate" evidence="13">
    <location>
        <position position="327"/>
    </location>
</feature>
<dbReference type="InterPro" id="IPR003661">
    <property type="entry name" value="HisK_dim/P_dom"/>
</dbReference>
<dbReference type="SUPFAM" id="SSF55785">
    <property type="entry name" value="PYP-like sensor domain (PAS domain)"/>
    <property type="match status" value="1"/>
</dbReference>
<gene>
    <name evidence="18" type="primary">evgS_1</name>
    <name evidence="18" type="ORF">NCTC9140_06861</name>
</gene>
<feature type="coiled-coil region" evidence="14">
    <location>
        <begin position="185"/>
        <end position="212"/>
    </location>
</feature>
<keyword evidence="18" id="KW-0808">Transferase</keyword>
<accession>A0A377U414</accession>
<dbReference type="InterPro" id="IPR036097">
    <property type="entry name" value="HisK_dim/P_sf"/>
</dbReference>
<dbReference type="EMBL" id="UGKQ01000007">
    <property type="protein sequence ID" value="STS85040.1"/>
    <property type="molecule type" value="Genomic_DNA"/>
</dbReference>
<evidence type="ECO:0000313" key="19">
    <source>
        <dbReference type="Proteomes" id="UP000254938"/>
    </source>
</evidence>
<keyword evidence="11 15" id="KW-0472">Membrane</keyword>
<dbReference type="InterPro" id="IPR035965">
    <property type="entry name" value="PAS-like_dom_sf"/>
</dbReference>
<keyword evidence="4" id="KW-1003">Cell membrane</keyword>
<evidence type="ECO:0000256" key="13">
    <source>
        <dbReference type="PROSITE-ProRule" id="PRU00169"/>
    </source>
</evidence>
<dbReference type="PANTHER" id="PTHR45339">
    <property type="entry name" value="HYBRID SIGNAL TRANSDUCTION HISTIDINE KINASE J"/>
    <property type="match status" value="1"/>
</dbReference>
<dbReference type="GO" id="GO:0005886">
    <property type="term" value="C:plasma membrane"/>
    <property type="evidence" value="ECO:0007669"/>
    <property type="project" value="UniProtKB-SubCell"/>
</dbReference>
<dbReference type="SMART" id="SM00448">
    <property type="entry name" value="REC"/>
    <property type="match status" value="1"/>
</dbReference>
<dbReference type="CDD" id="cd00088">
    <property type="entry name" value="HPT"/>
    <property type="match status" value="1"/>
</dbReference>
<comment type="subcellular location">
    <subcellularLocation>
        <location evidence="2">Cell membrane</location>
        <topology evidence="2">Multi-pass membrane protein</topology>
    </subcellularLocation>
</comment>
<dbReference type="SUPFAM" id="SSF52172">
    <property type="entry name" value="CheY-like"/>
    <property type="match status" value="1"/>
</dbReference>
<dbReference type="AlphaFoldDB" id="A0A377U414"/>
<comment type="catalytic activity">
    <reaction evidence="1">
        <text>ATP + protein L-histidine = ADP + protein N-phospho-L-histidine.</text>
        <dbReference type="EC" id="2.7.13.3"/>
    </reaction>
</comment>
<evidence type="ECO:0000256" key="4">
    <source>
        <dbReference type="ARBA" id="ARBA00022475"/>
    </source>
</evidence>
<evidence type="ECO:0000256" key="15">
    <source>
        <dbReference type="SAM" id="Phobius"/>
    </source>
</evidence>
<evidence type="ECO:0000256" key="1">
    <source>
        <dbReference type="ARBA" id="ARBA00000085"/>
    </source>
</evidence>
<dbReference type="InterPro" id="IPR008207">
    <property type="entry name" value="Sig_transdc_His_kin_Hpt_dom"/>
</dbReference>
<dbReference type="PANTHER" id="PTHR45339:SF1">
    <property type="entry name" value="HYBRID SIGNAL TRANSDUCTION HISTIDINE KINASE J"/>
    <property type="match status" value="1"/>
</dbReference>
<proteinExistence type="predicted"/>
<evidence type="ECO:0000256" key="5">
    <source>
        <dbReference type="ARBA" id="ARBA00022553"/>
    </source>
</evidence>
<dbReference type="EC" id="2.7.13.3" evidence="3"/>
<evidence type="ECO:0000256" key="11">
    <source>
        <dbReference type="ARBA" id="ARBA00023136"/>
    </source>
</evidence>
<evidence type="ECO:0000256" key="14">
    <source>
        <dbReference type="SAM" id="Coils"/>
    </source>
</evidence>